<dbReference type="HAMAP" id="MF_00186">
    <property type="entry name" value="Glycerol_kin"/>
    <property type="match status" value="1"/>
</dbReference>
<accession>A0A1U9QZ13</accession>
<dbReference type="OrthoDB" id="9805576at2"/>
<keyword evidence="6 10" id="KW-0319">Glycerol metabolism</keyword>
<dbReference type="EMBL" id="CP018047">
    <property type="protein sequence ID" value="AQU69502.1"/>
    <property type="molecule type" value="Genomic_DNA"/>
</dbReference>
<name>A0A1U9QZ13_STRNV</name>
<dbReference type="PANTHER" id="PTHR10196:SF69">
    <property type="entry name" value="GLYCEROL KINASE"/>
    <property type="match status" value="1"/>
</dbReference>
<feature type="binding site" evidence="10">
    <location>
        <position position="25"/>
    </location>
    <ligand>
        <name>ATP</name>
        <dbReference type="ChEBI" id="CHEBI:30616"/>
    </ligand>
</feature>
<dbReference type="PANTHER" id="PTHR10196">
    <property type="entry name" value="SUGAR KINASE"/>
    <property type="match status" value="1"/>
</dbReference>
<keyword evidence="15" id="KW-1185">Reference proteome</keyword>
<dbReference type="InterPro" id="IPR018484">
    <property type="entry name" value="FGGY_N"/>
</dbReference>
<gene>
    <name evidence="10" type="primary">glpK</name>
    <name evidence="14" type="ORF">BBN63_28265</name>
</gene>
<dbReference type="Gene3D" id="3.30.420.40">
    <property type="match status" value="2"/>
</dbReference>
<comment type="similarity">
    <text evidence="2 10 11">Belongs to the FGGY kinase family.</text>
</comment>
<dbReference type="CDD" id="cd07769">
    <property type="entry name" value="ASKHA_NBD_FGGY_GK"/>
    <property type="match status" value="1"/>
</dbReference>
<dbReference type="GO" id="GO:0005829">
    <property type="term" value="C:cytosol"/>
    <property type="evidence" value="ECO:0007669"/>
    <property type="project" value="TreeGrafter"/>
</dbReference>
<evidence type="ECO:0000313" key="15">
    <source>
        <dbReference type="Proteomes" id="UP000189677"/>
    </source>
</evidence>
<organism evidence="14 15">
    <name type="scientific">Streptomyces niveus</name>
    <name type="common">Streptomyces spheroides</name>
    <dbReference type="NCBI Taxonomy" id="193462"/>
    <lineage>
        <taxon>Bacteria</taxon>
        <taxon>Bacillati</taxon>
        <taxon>Actinomycetota</taxon>
        <taxon>Actinomycetes</taxon>
        <taxon>Kitasatosporales</taxon>
        <taxon>Streptomycetaceae</taxon>
        <taxon>Streptomyces</taxon>
    </lineage>
</organism>
<evidence type="ECO:0000256" key="7">
    <source>
        <dbReference type="ARBA" id="ARBA00022840"/>
    </source>
</evidence>
<dbReference type="SUPFAM" id="SSF53067">
    <property type="entry name" value="Actin-like ATPase domain"/>
    <property type="match status" value="2"/>
</dbReference>
<dbReference type="GO" id="GO:0006072">
    <property type="term" value="P:glycerol-3-phosphate metabolic process"/>
    <property type="evidence" value="ECO:0007669"/>
    <property type="project" value="InterPro"/>
</dbReference>
<dbReference type="EC" id="2.7.1.30" evidence="10"/>
<feature type="binding site" evidence="10">
    <location>
        <position position="259"/>
    </location>
    <ligand>
        <name>glycerol</name>
        <dbReference type="ChEBI" id="CHEBI:17754"/>
    </ligand>
</feature>
<feature type="binding site" evidence="10">
    <location>
        <position position="280"/>
    </location>
    <ligand>
        <name>ADP</name>
        <dbReference type="ChEBI" id="CHEBI:456216"/>
    </ligand>
</feature>
<dbReference type="RefSeq" id="WP_078078149.1">
    <property type="nucleotide sequence ID" value="NZ_CP018047.1"/>
</dbReference>
<reference evidence="14 15" key="1">
    <citation type="submission" date="2016-11" db="EMBL/GenBank/DDBJ databases">
        <title>Complete genome sequence of Streptomyces niveus SCSIO 3406.</title>
        <authorList>
            <person name="Zhu Q."/>
            <person name="Cheng W."/>
            <person name="Song Y."/>
            <person name="Li Q."/>
            <person name="Ju J."/>
        </authorList>
    </citation>
    <scope>NUCLEOTIDE SEQUENCE [LARGE SCALE GENOMIC DNA]</scope>
    <source>
        <strain evidence="14 15">SCSIO 3406</strain>
    </source>
</reference>
<dbReference type="Proteomes" id="UP000189677">
    <property type="component" value="Chromosome"/>
</dbReference>
<evidence type="ECO:0000256" key="4">
    <source>
        <dbReference type="ARBA" id="ARBA00022741"/>
    </source>
</evidence>
<keyword evidence="4 10" id="KW-0547">Nucleotide-binding</keyword>
<dbReference type="Pfam" id="PF02782">
    <property type="entry name" value="FGGY_C"/>
    <property type="match status" value="1"/>
</dbReference>
<dbReference type="FunFam" id="3.30.420.40:FF:000008">
    <property type="entry name" value="Glycerol kinase"/>
    <property type="match status" value="1"/>
</dbReference>
<dbReference type="NCBIfam" id="TIGR01311">
    <property type="entry name" value="glycerol_kin"/>
    <property type="match status" value="1"/>
</dbReference>
<evidence type="ECO:0000256" key="11">
    <source>
        <dbReference type="RuleBase" id="RU003733"/>
    </source>
</evidence>
<dbReference type="KEGG" id="snw:BBN63_28265"/>
<dbReference type="InterPro" id="IPR005999">
    <property type="entry name" value="Glycerol_kin"/>
</dbReference>
<feature type="domain" description="Carbohydrate kinase FGGY C-terminal" evidence="13">
    <location>
        <begin position="275"/>
        <end position="464"/>
    </location>
</feature>
<evidence type="ECO:0000313" key="14">
    <source>
        <dbReference type="EMBL" id="AQU69502.1"/>
    </source>
</evidence>
<dbReference type="GO" id="GO:0004370">
    <property type="term" value="F:glycerol kinase activity"/>
    <property type="evidence" value="ECO:0007669"/>
    <property type="project" value="UniProtKB-UniRule"/>
</dbReference>
<dbReference type="InterPro" id="IPR018483">
    <property type="entry name" value="Carb_kinase_FGGY_CS"/>
</dbReference>
<feature type="binding site" evidence="10">
    <location>
        <position position="280"/>
    </location>
    <ligand>
        <name>ATP</name>
        <dbReference type="ChEBI" id="CHEBI:30616"/>
    </ligand>
</feature>
<feature type="binding site" evidence="10">
    <location>
        <position position="26"/>
    </location>
    <ligand>
        <name>ATP</name>
        <dbReference type="ChEBI" id="CHEBI:30616"/>
    </ligand>
</feature>
<evidence type="ECO:0000259" key="12">
    <source>
        <dbReference type="Pfam" id="PF00370"/>
    </source>
</evidence>
<evidence type="ECO:0000256" key="2">
    <source>
        <dbReference type="ARBA" id="ARBA00009156"/>
    </source>
</evidence>
<proteinExistence type="inferred from homology"/>
<dbReference type="Pfam" id="PF00370">
    <property type="entry name" value="FGGY_N"/>
    <property type="match status" value="1"/>
</dbReference>
<feature type="binding site" evidence="10">
    <location>
        <position position="95"/>
    </location>
    <ligand>
        <name>glycerol</name>
        <dbReference type="ChEBI" id="CHEBI:17754"/>
    </ligand>
</feature>
<dbReference type="InterPro" id="IPR043129">
    <property type="entry name" value="ATPase_NBD"/>
</dbReference>
<dbReference type="UniPathway" id="UPA00618">
    <property type="reaction ID" value="UER00672"/>
</dbReference>
<feature type="binding site" evidence="10">
    <location>
        <position position="429"/>
    </location>
    <ligand>
        <name>ADP</name>
        <dbReference type="ChEBI" id="CHEBI:456216"/>
    </ligand>
</feature>
<feature type="binding site" evidence="10">
    <location>
        <position position="29"/>
    </location>
    <ligand>
        <name>ADP</name>
        <dbReference type="ChEBI" id="CHEBI:456216"/>
    </ligand>
</feature>
<feature type="binding site" evidence="10">
    <location>
        <position position="27"/>
    </location>
    <ligand>
        <name>ATP</name>
        <dbReference type="ChEBI" id="CHEBI:30616"/>
    </ligand>
</feature>
<evidence type="ECO:0000256" key="5">
    <source>
        <dbReference type="ARBA" id="ARBA00022777"/>
    </source>
</evidence>
<comment type="activity regulation">
    <text evidence="10">Inhibited by fructose 1,6-bisphosphate (FBP).</text>
</comment>
<protein>
    <recommendedName>
        <fullName evidence="10">Glycerol kinase</fullName>
        <ecNumber evidence="10">2.7.1.30</ecNumber>
    </recommendedName>
    <alternativeName>
        <fullName evidence="10">ATP:glycerol 3-phosphotransferase</fullName>
    </alternativeName>
    <alternativeName>
        <fullName evidence="10">Glycerokinase</fullName>
        <shortName evidence="10">GK</shortName>
    </alternativeName>
</protein>
<feature type="binding site" evidence="10">
    <location>
        <position position="324"/>
    </location>
    <ligand>
        <name>ATP</name>
        <dbReference type="ChEBI" id="CHEBI:30616"/>
    </ligand>
</feature>
<dbReference type="InterPro" id="IPR000577">
    <property type="entry name" value="Carb_kinase_FGGY"/>
</dbReference>
<feature type="binding site" evidence="10">
    <location>
        <position position="95"/>
    </location>
    <ligand>
        <name>sn-glycerol 3-phosphate</name>
        <dbReference type="ChEBI" id="CHEBI:57597"/>
    </ligand>
</feature>
<feature type="binding site" evidence="10">
    <location>
        <position position="425"/>
    </location>
    <ligand>
        <name>ATP</name>
        <dbReference type="ChEBI" id="CHEBI:30616"/>
    </ligand>
</feature>
<feature type="binding site" evidence="10">
    <location>
        <position position="25"/>
    </location>
    <ligand>
        <name>ADP</name>
        <dbReference type="ChEBI" id="CHEBI:456216"/>
    </ligand>
</feature>
<dbReference type="AlphaFoldDB" id="A0A1U9QZ13"/>
<evidence type="ECO:0000256" key="8">
    <source>
        <dbReference type="ARBA" id="ARBA00052101"/>
    </source>
</evidence>
<feature type="binding site" evidence="10">
    <location>
        <position position="96"/>
    </location>
    <ligand>
        <name>glycerol</name>
        <dbReference type="ChEBI" id="CHEBI:17754"/>
    </ligand>
</feature>
<comment type="pathway">
    <text evidence="1 10">Polyol metabolism; glycerol degradation via glycerol kinase pathway; sn-glycerol 3-phosphate from glycerol: step 1/1.</text>
</comment>
<feature type="binding site" evidence="10">
    <location>
        <position position="96"/>
    </location>
    <ligand>
        <name>sn-glycerol 3-phosphate</name>
        <dbReference type="ChEBI" id="CHEBI:57597"/>
    </ligand>
</feature>
<dbReference type="GO" id="GO:0005524">
    <property type="term" value="F:ATP binding"/>
    <property type="evidence" value="ECO:0007669"/>
    <property type="project" value="UniProtKB-UniRule"/>
</dbReference>
<dbReference type="PROSITE" id="PS00445">
    <property type="entry name" value="FGGY_KINASES_2"/>
    <property type="match status" value="1"/>
</dbReference>
<feature type="binding site" evidence="10">
    <location>
        <position position="324"/>
    </location>
    <ligand>
        <name>ADP</name>
        <dbReference type="ChEBI" id="CHEBI:456216"/>
    </ligand>
</feature>
<feature type="binding site" evidence="10">
    <location>
        <position position="147"/>
    </location>
    <ligand>
        <name>glycerol</name>
        <dbReference type="ChEBI" id="CHEBI:17754"/>
    </ligand>
</feature>
<sequence length="517" mass="56130">MSDAQSTGTSSHGTGPFIAAIDQGTTSSRCIVFDVDGRIVAVDQKEHRQIFPKPGWVEHDAKEIWTNVQEVVANAIEKAGITKADVLAIGITNQRETTMLWDKKTGEPVHNAIVWQDTRTSSLVKELGRNVGQDRFRRDTGLPLATYFAGPKARWLLDNVEGLRERAENGDILFGTMDTWVIWNLTGGVDGGVHVTDVTNASRTMLMRLDTLEWDPKICNSIGVPMAMLPKIRSSSEVYGTAKGGPLNGIPVASALGDQQAALFGQCCFAEGEAKSTYGTGTFMLMNTAHKPVNSYNGLLTTVGYRIGDEPAVYALEGAIAVTGALVQWMRDQLGLINSAPEIETLASSVEDNGGAYFVPAFSGLFAPHWDSAARGVIAGLTSYVTKAHIARAVLEATAWQTREISDAMTKDSKVELTSLKVDGGMTANNLLMQTLSNVLDAPVVRPMVAETTCLGAAYAAGLAVGFWPDTDALRANWRRAAEWTPDMDPAERDREYKKWLKAVERTKAWVDEDDET</sequence>
<feature type="binding site" evidence="10">
    <location>
        <position position="258"/>
    </location>
    <ligand>
        <name>sn-glycerol 3-phosphate</name>
        <dbReference type="ChEBI" id="CHEBI:57597"/>
    </ligand>
</feature>
<feature type="binding site" evidence="10">
    <location>
        <position position="328"/>
    </location>
    <ligand>
        <name>ATP</name>
        <dbReference type="ChEBI" id="CHEBI:30616"/>
    </ligand>
</feature>
<evidence type="ECO:0000256" key="1">
    <source>
        <dbReference type="ARBA" id="ARBA00005190"/>
    </source>
</evidence>
<evidence type="ECO:0000256" key="6">
    <source>
        <dbReference type="ARBA" id="ARBA00022798"/>
    </source>
</evidence>
<keyword evidence="7 10" id="KW-0067">ATP-binding</keyword>
<evidence type="ECO:0000256" key="9">
    <source>
        <dbReference type="ARBA" id="ARBA00054633"/>
    </source>
</evidence>
<evidence type="ECO:0000256" key="10">
    <source>
        <dbReference type="HAMAP-Rule" id="MF_00186"/>
    </source>
</evidence>
<evidence type="ECO:0000259" key="13">
    <source>
        <dbReference type="Pfam" id="PF02782"/>
    </source>
</evidence>
<evidence type="ECO:0000256" key="3">
    <source>
        <dbReference type="ARBA" id="ARBA00022679"/>
    </source>
</evidence>
<keyword evidence="3 10" id="KW-0808">Transferase</keyword>
<feature type="binding site" evidence="10">
    <location>
        <position position="147"/>
    </location>
    <ligand>
        <name>sn-glycerol 3-phosphate</name>
        <dbReference type="ChEBI" id="CHEBI:57597"/>
    </ligand>
</feature>
<comment type="function">
    <text evidence="9 10">Key enzyme in the regulation of glycerol uptake and metabolism. Catalyzes the phosphorylation of glycerol to yield sn-glycerol 3-phosphate.</text>
</comment>
<dbReference type="InterPro" id="IPR018485">
    <property type="entry name" value="FGGY_C"/>
</dbReference>
<feature type="domain" description="Carbohydrate kinase FGGY N-terminal" evidence="12">
    <location>
        <begin position="18"/>
        <end position="265"/>
    </location>
</feature>
<dbReference type="GO" id="GO:0019563">
    <property type="term" value="P:glycerol catabolic process"/>
    <property type="evidence" value="ECO:0007669"/>
    <property type="project" value="UniProtKB-UniRule"/>
</dbReference>
<feature type="binding site" evidence="10">
    <location>
        <position position="25"/>
    </location>
    <ligand>
        <name>sn-glycerol 3-phosphate</name>
        <dbReference type="ChEBI" id="CHEBI:57597"/>
    </ligand>
</feature>
<keyword evidence="5 10" id="KW-0418">Kinase</keyword>
<comment type="catalytic activity">
    <reaction evidence="8 10">
        <text>glycerol + ATP = sn-glycerol 3-phosphate + ADP + H(+)</text>
        <dbReference type="Rhea" id="RHEA:21644"/>
        <dbReference type="ChEBI" id="CHEBI:15378"/>
        <dbReference type="ChEBI" id="CHEBI:17754"/>
        <dbReference type="ChEBI" id="CHEBI:30616"/>
        <dbReference type="ChEBI" id="CHEBI:57597"/>
        <dbReference type="ChEBI" id="CHEBI:456216"/>
        <dbReference type="EC" id="2.7.1.30"/>
    </reaction>
</comment>
<dbReference type="NCBIfam" id="NF000756">
    <property type="entry name" value="PRK00047.1"/>
    <property type="match status" value="1"/>
</dbReference>
<feature type="binding site" evidence="10">
    <location>
        <position position="425"/>
    </location>
    <ligand>
        <name>ADP</name>
        <dbReference type="ChEBI" id="CHEBI:456216"/>
    </ligand>
</feature>
<feature type="binding site" evidence="10">
    <location>
        <position position="258"/>
    </location>
    <ligand>
        <name>glycerol</name>
        <dbReference type="ChEBI" id="CHEBI:17754"/>
    </ligand>
</feature>
<dbReference type="FunFam" id="3.30.420.40:FF:000007">
    <property type="entry name" value="Glycerol kinase"/>
    <property type="match status" value="1"/>
</dbReference>
<dbReference type="PIRSF" id="PIRSF000538">
    <property type="entry name" value="GlpK"/>
    <property type="match status" value="1"/>
</dbReference>